<dbReference type="EMBL" id="BMYQ01000001">
    <property type="protein sequence ID" value="GGW24160.1"/>
    <property type="molecule type" value="Genomic_DNA"/>
</dbReference>
<evidence type="ECO:0000313" key="2">
    <source>
        <dbReference type="EMBL" id="GGW24160.1"/>
    </source>
</evidence>
<reference evidence="2" key="1">
    <citation type="journal article" date="2014" name="Int. J. Syst. Evol. Microbiol.">
        <title>Complete genome sequence of Corynebacterium casei LMG S-19264T (=DSM 44701T), isolated from a smear-ripened cheese.</title>
        <authorList>
            <consortium name="US DOE Joint Genome Institute (JGI-PGF)"/>
            <person name="Walter F."/>
            <person name="Albersmeier A."/>
            <person name="Kalinowski J."/>
            <person name="Ruckert C."/>
        </authorList>
    </citation>
    <scope>NUCLEOTIDE SEQUENCE</scope>
    <source>
        <strain evidence="2">KCTC 23714</strain>
    </source>
</reference>
<gene>
    <name evidence="2" type="ORF">GCM10011452_09530</name>
</gene>
<keyword evidence="3" id="KW-1185">Reference proteome</keyword>
<dbReference type="AlphaFoldDB" id="A0A918IPE8"/>
<reference evidence="2" key="2">
    <citation type="submission" date="2020-09" db="EMBL/GenBank/DDBJ databases">
        <authorList>
            <person name="Sun Q."/>
            <person name="Kim S."/>
        </authorList>
    </citation>
    <scope>NUCLEOTIDE SEQUENCE</scope>
    <source>
        <strain evidence="2">KCTC 23714</strain>
    </source>
</reference>
<protein>
    <submittedName>
        <fullName evidence="2">Uncharacterized protein</fullName>
    </submittedName>
</protein>
<evidence type="ECO:0000256" key="1">
    <source>
        <dbReference type="SAM" id="Coils"/>
    </source>
</evidence>
<feature type="coiled-coil region" evidence="1">
    <location>
        <begin position="16"/>
        <end position="57"/>
    </location>
</feature>
<keyword evidence="1" id="KW-0175">Coiled coil</keyword>
<accession>A0A918IPE8</accession>
<dbReference type="Proteomes" id="UP000628984">
    <property type="component" value="Unassembled WGS sequence"/>
</dbReference>
<comment type="caution">
    <text evidence="2">The sequence shown here is derived from an EMBL/GenBank/DDBJ whole genome shotgun (WGS) entry which is preliminary data.</text>
</comment>
<sequence>MQRKNTAAPDQHARLIADMQAKQQRQRNEIGRLERLVAQLQADKAALRHDLTKAKTRADQLSAIIQGGIA</sequence>
<name>A0A918IPE8_9RHOB</name>
<evidence type="ECO:0000313" key="3">
    <source>
        <dbReference type="Proteomes" id="UP000628984"/>
    </source>
</evidence>
<proteinExistence type="predicted"/>
<dbReference type="RefSeq" id="WP_189632641.1">
    <property type="nucleotide sequence ID" value="NZ_BMYQ01000001.1"/>
</dbReference>
<organism evidence="2 3">
    <name type="scientific">Gemmobacter lanyuensis</name>
    <dbReference type="NCBI Taxonomy" id="1054497"/>
    <lineage>
        <taxon>Bacteria</taxon>
        <taxon>Pseudomonadati</taxon>
        <taxon>Pseudomonadota</taxon>
        <taxon>Alphaproteobacteria</taxon>
        <taxon>Rhodobacterales</taxon>
        <taxon>Paracoccaceae</taxon>
        <taxon>Gemmobacter</taxon>
    </lineage>
</organism>